<dbReference type="Pfam" id="PF00583">
    <property type="entry name" value="Acetyltransf_1"/>
    <property type="match status" value="1"/>
</dbReference>
<dbReference type="GO" id="GO:0016747">
    <property type="term" value="F:acyltransferase activity, transferring groups other than amino-acyl groups"/>
    <property type="evidence" value="ECO:0007669"/>
    <property type="project" value="InterPro"/>
</dbReference>
<dbReference type="InterPro" id="IPR016181">
    <property type="entry name" value="Acyl_CoA_acyltransferase"/>
</dbReference>
<dbReference type="InterPro" id="IPR000182">
    <property type="entry name" value="GNAT_dom"/>
</dbReference>
<comment type="caution">
    <text evidence="2">The sequence shown here is derived from an EMBL/GenBank/DDBJ whole genome shotgun (WGS) entry which is preliminary data.</text>
</comment>
<name>C6LGH8_9FIRM</name>
<dbReference type="Gene3D" id="3.40.630.30">
    <property type="match status" value="1"/>
</dbReference>
<dbReference type="Proteomes" id="UP000005561">
    <property type="component" value="Unassembled WGS sequence"/>
</dbReference>
<organism evidence="2 3">
    <name type="scientific">Marvinbryantia formatexigens DSM 14469</name>
    <dbReference type="NCBI Taxonomy" id="478749"/>
    <lineage>
        <taxon>Bacteria</taxon>
        <taxon>Bacillati</taxon>
        <taxon>Bacillota</taxon>
        <taxon>Clostridia</taxon>
        <taxon>Lachnospirales</taxon>
        <taxon>Lachnospiraceae</taxon>
        <taxon>Marvinbryantia</taxon>
    </lineage>
</organism>
<evidence type="ECO:0000313" key="2">
    <source>
        <dbReference type="EMBL" id="EET60178.1"/>
    </source>
</evidence>
<keyword evidence="3" id="KW-1185">Reference proteome</keyword>
<dbReference type="EMBL" id="ACCL02000012">
    <property type="protein sequence ID" value="EET60178.1"/>
    <property type="molecule type" value="Genomic_DNA"/>
</dbReference>
<protein>
    <submittedName>
        <fullName evidence="2">Acetyltransferase, GNAT family</fullName>
    </submittedName>
</protein>
<dbReference type="eggNOG" id="COG0456">
    <property type="taxonomic scope" value="Bacteria"/>
</dbReference>
<evidence type="ECO:0000259" key="1">
    <source>
        <dbReference type="PROSITE" id="PS51186"/>
    </source>
</evidence>
<gene>
    <name evidence="2" type="ORF">BRYFOR_07738</name>
</gene>
<proteinExistence type="predicted"/>
<accession>C6LGH8</accession>
<dbReference type="OrthoDB" id="948250at2"/>
<dbReference type="PROSITE" id="PS51186">
    <property type="entry name" value="GNAT"/>
    <property type="match status" value="1"/>
</dbReference>
<dbReference type="AlphaFoldDB" id="C6LGH8"/>
<reference evidence="2" key="1">
    <citation type="submission" date="2009-07" db="EMBL/GenBank/DDBJ databases">
        <authorList>
            <person name="Weinstock G."/>
            <person name="Sodergren E."/>
            <person name="Clifton S."/>
            <person name="Fulton L."/>
            <person name="Fulton B."/>
            <person name="Courtney L."/>
            <person name="Fronick C."/>
            <person name="Harrison M."/>
            <person name="Strong C."/>
            <person name="Farmer C."/>
            <person name="Delahaunty K."/>
            <person name="Markovic C."/>
            <person name="Hall O."/>
            <person name="Minx P."/>
            <person name="Tomlinson C."/>
            <person name="Mitreva M."/>
            <person name="Nelson J."/>
            <person name="Hou S."/>
            <person name="Wollam A."/>
            <person name="Pepin K.H."/>
            <person name="Johnson M."/>
            <person name="Bhonagiri V."/>
            <person name="Nash W.E."/>
            <person name="Warren W."/>
            <person name="Chinwalla A."/>
            <person name="Mardis E.R."/>
            <person name="Wilson R.K."/>
        </authorList>
    </citation>
    <scope>NUCLEOTIDE SEQUENCE [LARGE SCALE GENOMIC DNA]</scope>
    <source>
        <strain evidence="2">DSM 14469</strain>
    </source>
</reference>
<dbReference type="STRING" id="168384.SAMN05660368_01003"/>
<feature type="domain" description="N-acetyltransferase" evidence="1">
    <location>
        <begin position="142"/>
        <end position="280"/>
    </location>
</feature>
<evidence type="ECO:0000313" key="3">
    <source>
        <dbReference type="Proteomes" id="UP000005561"/>
    </source>
</evidence>
<dbReference type="SUPFAM" id="SSF55729">
    <property type="entry name" value="Acyl-CoA N-acyltransferases (Nat)"/>
    <property type="match status" value="1"/>
</dbReference>
<sequence length="280" mass="31644">MMEKMTSAELFGGRVREFKKKNRPVVTNCFFVPSEVEDMVRQEKLYVEETEGALCIQVRETYYSRLYYYMRADAELPALSDWKQPVILDTVFRGDETAALEKCGVSRWCAHGFAPYKRYRRMECAKEDFCPPADQTEKLAAYPIVPLAPEDYPAVAALWESSLDIYSTLLPGAAEFAGYCEKKQVIGMRLPDGTAGAVIMALPKGKTGFMQHLVVSSGFRGLGMGRTLFCGATEYLLTEGGASKVNFWVDEENKHAIAIYQKMGYIYDGIISRQFLLREK</sequence>
<dbReference type="RefSeq" id="WP_006862523.1">
    <property type="nucleotide sequence ID" value="NZ_ACCL02000012.1"/>
</dbReference>